<proteinExistence type="predicted"/>
<dbReference type="CDD" id="cd16278">
    <property type="entry name" value="metallo-hydrolase-like_MBL-fold"/>
    <property type="match status" value="1"/>
</dbReference>
<dbReference type="PANTHER" id="PTHR23131:SF0">
    <property type="entry name" value="ENDORIBONUCLEASE LACTB2"/>
    <property type="match status" value="1"/>
</dbReference>
<dbReference type="Pfam" id="PF00753">
    <property type="entry name" value="Lactamase_B"/>
    <property type="match status" value="1"/>
</dbReference>
<dbReference type="InterPro" id="IPR036866">
    <property type="entry name" value="RibonucZ/Hydroxyglut_hydro"/>
</dbReference>
<keyword evidence="3" id="KW-1185">Reference proteome</keyword>
<dbReference type="SMART" id="SM00849">
    <property type="entry name" value="Lactamase_B"/>
    <property type="match status" value="1"/>
</dbReference>
<evidence type="ECO:0000313" key="2">
    <source>
        <dbReference type="EMBL" id="KGM47024.1"/>
    </source>
</evidence>
<dbReference type="PANTHER" id="PTHR23131">
    <property type="entry name" value="ENDORIBONUCLEASE LACTB2"/>
    <property type="match status" value="1"/>
</dbReference>
<dbReference type="Gene3D" id="3.60.15.10">
    <property type="entry name" value="Ribonuclease Z/Hydroxyacylglutathione hydrolase-like"/>
    <property type="match status" value="1"/>
</dbReference>
<dbReference type="eggNOG" id="COG0491">
    <property type="taxonomic scope" value="Bacteria"/>
</dbReference>
<evidence type="ECO:0000313" key="3">
    <source>
        <dbReference type="Proteomes" id="UP000030004"/>
    </source>
</evidence>
<gene>
    <name evidence="2" type="ORF">ATO9_20355</name>
</gene>
<organism evidence="2 3">
    <name type="scientific">Pseudooceanicola atlanticus</name>
    <dbReference type="NCBI Taxonomy" id="1461694"/>
    <lineage>
        <taxon>Bacteria</taxon>
        <taxon>Pseudomonadati</taxon>
        <taxon>Pseudomonadota</taxon>
        <taxon>Alphaproteobacteria</taxon>
        <taxon>Rhodobacterales</taxon>
        <taxon>Paracoccaceae</taxon>
        <taxon>Pseudooceanicola</taxon>
    </lineage>
</organism>
<dbReference type="EMBL" id="AQQX01000015">
    <property type="protein sequence ID" value="KGM47024.1"/>
    <property type="molecule type" value="Genomic_DNA"/>
</dbReference>
<name>A0A0A0E9A8_9RHOB</name>
<accession>A0A0A0E9A8</accession>
<dbReference type="Proteomes" id="UP000030004">
    <property type="component" value="Unassembled WGS sequence"/>
</dbReference>
<dbReference type="AlphaFoldDB" id="A0A0A0E9A8"/>
<feature type="domain" description="Metallo-beta-lactamase" evidence="1">
    <location>
        <begin position="40"/>
        <end position="195"/>
    </location>
</feature>
<dbReference type="InterPro" id="IPR036388">
    <property type="entry name" value="WH-like_DNA-bd_sf"/>
</dbReference>
<dbReference type="SUPFAM" id="SSF56281">
    <property type="entry name" value="Metallo-hydrolase/oxidoreductase"/>
    <property type="match status" value="1"/>
</dbReference>
<reference evidence="2 3" key="1">
    <citation type="journal article" date="2015" name="Antonie Van Leeuwenhoek">
        <title>Pseudooceanicola atlanticus gen. nov. sp. nov., isolated from surface seawater of the Atlantic Ocean and reclassification of Oceanicola batsensis, Oceanicola marinus, Oceanicola nitratireducens, Oceanicola nanhaiensis, Oceanicola antarcticus and Oceanicola flagellatus, as Pseudooceanicola batsensis comb. nov., Pseudooceanicola marinus comb. nov., Pseudooceanicola nitratireducens comb. nov., Pseudooceanicola nanhaiensis comb. nov., Pseudooceanicola antarcticus comb. nov., and Pseudooceanicola flagellatus comb. nov.</title>
        <authorList>
            <person name="Lai Q."/>
            <person name="Li G."/>
            <person name="Liu X."/>
            <person name="Du Y."/>
            <person name="Sun F."/>
            <person name="Shao Z."/>
        </authorList>
    </citation>
    <scope>NUCLEOTIDE SEQUENCE [LARGE SCALE GENOMIC DNA]</scope>
    <source>
        <strain evidence="2 3">22II-s11g</strain>
    </source>
</reference>
<evidence type="ECO:0000259" key="1">
    <source>
        <dbReference type="SMART" id="SM00849"/>
    </source>
</evidence>
<comment type="caution">
    <text evidence="2">The sequence shown here is derived from an EMBL/GenBank/DDBJ whole genome shotgun (WGS) entry which is preliminary data.</text>
</comment>
<dbReference type="InterPro" id="IPR041516">
    <property type="entry name" value="LACTB2_WH"/>
</dbReference>
<protein>
    <submittedName>
        <fullName evidence="2">Beta-lactamase</fullName>
    </submittedName>
</protein>
<dbReference type="Gene3D" id="1.10.10.10">
    <property type="entry name" value="Winged helix-like DNA-binding domain superfamily/Winged helix DNA-binding domain"/>
    <property type="match status" value="1"/>
</dbReference>
<dbReference type="InterPro" id="IPR050662">
    <property type="entry name" value="Sec-metab_biosynth-thioest"/>
</dbReference>
<sequence>MKRSSIFFSEPEPCRAKGVELAPGILRIVANNPGKMTYHGTNSYIIDTPDGRFIIDPGPAEDSTHFGAIIENLGAKPSGILLTHHHSDHFGVVPALRARTDAPVYASRAFPDDAFRPDRFLEDGQVIAGLTVLHTPGHASDHLCFARPDGVLFTGDHVMSWNSSIVSPPDGNMHDYCAQLQRLIERDDRIYFPGHGPILRDPQPYVKRLLSNRMRREAEILAHLSNTPDSVQNIAASVYQKTDPHIAMAAGRNVAAHLEKLLSESRVVQDGGVWKLT</sequence>
<dbReference type="Pfam" id="PF17778">
    <property type="entry name" value="WHD_BLACT"/>
    <property type="match status" value="1"/>
</dbReference>
<dbReference type="InterPro" id="IPR001279">
    <property type="entry name" value="Metallo-B-lactamas"/>
</dbReference>
<dbReference type="STRING" id="1461694.ATO9_20355"/>